<dbReference type="InterPro" id="IPR029787">
    <property type="entry name" value="Nucleotide_cyclase"/>
</dbReference>
<dbReference type="AlphaFoldDB" id="A0A6J6FL79"/>
<evidence type="ECO:0000313" key="1">
    <source>
        <dbReference type="EMBL" id="CAB4589327.1"/>
    </source>
</evidence>
<organism evidence="1">
    <name type="scientific">freshwater metagenome</name>
    <dbReference type="NCBI Taxonomy" id="449393"/>
    <lineage>
        <taxon>unclassified sequences</taxon>
        <taxon>metagenomes</taxon>
        <taxon>ecological metagenomes</taxon>
    </lineage>
</organism>
<dbReference type="Gene3D" id="3.30.70.270">
    <property type="match status" value="1"/>
</dbReference>
<dbReference type="InterPro" id="IPR043128">
    <property type="entry name" value="Rev_trsase/Diguanyl_cyclase"/>
</dbReference>
<proteinExistence type="predicted"/>
<sequence length="31" mass="3358">MARTPEALVSAADDALYRAKREGRNRHCAAG</sequence>
<protein>
    <submittedName>
        <fullName evidence="1">Unannotated protein</fullName>
    </submittedName>
</protein>
<reference evidence="1" key="1">
    <citation type="submission" date="2020-05" db="EMBL/GenBank/DDBJ databases">
        <authorList>
            <person name="Chiriac C."/>
            <person name="Salcher M."/>
            <person name="Ghai R."/>
            <person name="Kavagutti S V."/>
        </authorList>
    </citation>
    <scope>NUCLEOTIDE SEQUENCE</scope>
</reference>
<dbReference type="SUPFAM" id="SSF55073">
    <property type="entry name" value="Nucleotide cyclase"/>
    <property type="match status" value="1"/>
</dbReference>
<accession>A0A6J6FL79</accession>
<name>A0A6J6FL79_9ZZZZ</name>
<gene>
    <name evidence="1" type="ORF">UFOPK1493_03655</name>
</gene>
<dbReference type="EMBL" id="CAEZSR010000217">
    <property type="protein sequence ID" value="CAB4589327.1"/>
    <property type="molecule type" value="Genomic_DNA"/>
</dbReference>